<gene>
    <name evidence="1" type="ORF">QBC33DRAFT_604067</name>
</gene>
<comment type="caution">
    <text evidence="1">The sequence shown here is derived from an EMBL/GenBank/DDBJ whole genome shotgun (WGS) entry which is preliminary data.</text>
</comment>
<protein>
    <submittedName>
        <fullName evidence="1">Uncharacterized protein</fullName>
    </submittedName>
</protein>
<evidence type="ECO:0000313" key="1">
    <source>
        <dbReference type="EMBL" id="KAK1769392.1"/>
    </source>
</evidence>
<organism evidence="1 2">
    <name type="scientific">Phialemonium atrogriseum</name>
    <dbReference type="NCBI Taxonomy" id="1093897"/>
    <lineage>
        <taxon>Eukaryota</taxon>
        <taxon>Fungi</taxon>
        <taxon>Dikarya</taxon>
        <taxon>Ascomycota</taxon>
        <taxon>Pezizomycotina</taxon>
        <taxon>Sordariomycetes</taxon>
        <taxon>Sordariomycetidae</taxon>
        <taxon>Cephalothecales</taxon>
        <taxon>Cephalothecaceae</taxon>
        <taxon>Phialemonium</taxon>
    </lineage>
</organism>
<dbReference type="AlphaFoldDB" id="A0AAJ0FJ01"/>
<dbReference type="Proteomes" id="UP001244011">
    <property type="component" value="Unassembled WGS sequence"/>
</dbReference>
<dbReference type="GeneID" id="85315424"/>
<accession>A0AAJ0FJ01</accession>
<reference evidence="1" key="1">
    <citation type="submission" date="2023-06" db="EMBL/GenBank/DDBJ databases">
        <title>Genome-scale phylogeny and comparative genomics of the fungal order Sordariales.</title>
        <authorList>
            <consortium name="Lawrence Berkeley National Laboratory"/>
            <person name="Hensen N."/>
            <person name="Bonometti L."/>
            <person name="Westerberg I."/>
            <person name="Brannstrom I.O."/>
            <person name="Guillou S."/>
            <person name="Cros-Aarteil S."/>
            <person name="Calhoun S."/>
            <person name="Haridas S."/>
            <person name="Kuo A."/>
            <person name="Mondo S."/>
            <person name="Pangilinan J."/>
            <person name="Riley R."/>
            <person name="Labutti K."/>
            <person name="Andreopoulos B."/>
            <person name="Lipzen A."/>
            <person name="Chen C."/>
            <person name="Yanf M."/>
            <person name="Daum C."/>
            <person name="Ng V."/>
            <person name="Clum A."/>
            <person name="Steindorff A."/>
            <person name="Ohm R."/>
            <person name="Martin F."/>
            <person name="Silar P."/>
            <person name="Natvig D."/>
            <person name="Lalanne C."/>
            <person name="Gautier V."/>
            <person name="Ament-Velasquez S.L."/>
            <person name="Kruys A."/>
            <person name="Hutchinson M.I."/>
            <person name="Powell A.J."/>
            <person name="Barry K."/>
            <person name="Miller A.N."/>
            <person name="Grigoriev I.V."/>
            <person name="Debuchy R."/>
            <person name="Gladieux P."/>
            <person name="Thoren M.H."/>
            <person name="Johannesson H."/>
        </authorList>
    </citation>
    <scope>NUCLEOTIDE SEQUENCE</scope>
    <source>
        <strain evidence="1">8032-3</strain>
    </source>
</reference>
<dbReference type="EMBL" id="MU839002">
    <property type="protein sequence ID" value="KAK1769392.1"/>
    <property type="molecule type" value="Genomic_DNA"/>
</dbReference>
<evidence type="ECO:0000313" key="2">
    <source>
        <dbReference type="Proteomes" id="UP001244011"/>
    </source>
</evidence>
<keyword evidence="2" id="KW-1185">Reference proteome</keyword>
<name>A0AAJ0FJ01_9PEZI</name>
<dbReference type="RefSeq" id="XP_060285605.1">
    <property type="nucleotide sequence ID" value="XM_060432237.1"/>
</dbReference>
<sequence>MAGVPTEGASEIHIGFVNVWYRFTIYVDAWKSTIAWCTKGLERNDLKDALMVKSAEIFRDQASSLLENYTQGSEQAGVPLLVIPVLDHYEQFANSLVALMRNKADVSMMWGLLFLVIKVLPPEHLHVSNASAWLCCALDCINRMVKTIGIKLEYMNETMQKHEEQEQKKNVYIEVSKELVTLAFRDSALAGLKDTIWDVITSQFRTVVTTRRSRRPYTPASSLCHSRSLIQMVSTDFKPSYTKSP</sequence>
<proteinExistence type="predicted"/>